<dbReference type="InterPro" id="IPR000477">
    <property type="entry name" value="RT_dom"/>
</dbReference>
<organism evidence="4 5">
    <name type="scientific">Buceros rhinoceros silvestris</name>
    <dbReference type="NCBI Taxonomy" id="175836"/>
    <lineage>
        <taxon>Eukaryota</taxon>
        <taxon>Metazoa</taxon>
        <taxon>Chordata</taxon>
        <taxon>Craniata</taxon>
        <taxon>Vertebrata</taxon>
        <taxon>Euteleostomi</taxon>
        <taxon>Archelosauria</taxon>
        <taxon>Archosauria</taxon>
        <taxon>Dinosauria</taxon>
        <taxon>Saurischia</taxon>
        <taxon>Theropoda</taxon>
        <taxon>Coelurosauria</taxon>
        <taxon>Aves</taxon>
        <taxon>Neognathae</taxon>
        <taxon>Neoaves</taxon>
        <taxon>Telluraves</taxon>
        <taxon>Coraciimorphae</taxon>
        <taxon>Bucerotiformes</taxon>
        <taxon>Bucerotidae</taxon>
        <taxon>Buceros</taxon>
    </lineage>
</organism>
<name>A0A091H8F5_BUCRH</name>
<evidence type="ECO:0000256" key="2">
    <source>
        <dbReference type="ARBA" id="ARBA00012180"/>
    </source>
</evidence>
<dbReference type="SUPFAM" id="SSF56672">
    <property type="entry name" value="DNA/RNA polymerases"/>
    <property type="match status" value="1"/>
</dbReference>
<accession>A0A091H8F5</accession>
<dbReference type="InterPro" id="IPR043502">
    <property type="entry name" value="DNA/RNA_pol_sf"/>
</dbReference>
<dbReference type="InterPro" id="IPR051320">
    <property type="entry name" value="Viral_Replic_Matur_Polypro"/>
</dbReference>
<dbReference type="InterPro" id="IPR043128">
    <property type="entry name" value="Rev_trsase/Diguanyl_cyclase"/>
</dbReference>
<dbReference type="EMBL" id="KL527601">
    <property type="protein sequence ID" value="KFO91729.1"/>
    <property type="molecule type" value="Genomic_DNA"/>
</dbReference>
<dbReference type="PROSITE" id="PS50878">
    <property type="entry name" value="RT_POL"/>
    <property type="match status" value="1"/>
</dbReference>
<evidence type="ECO:0000256" key="1">
    <source>
        <dbReference type="ARBA" id="ARBA00010879"/>
    </source>
</evidence>
<gene>
    <name evidence="4" type="ORF">N320_00818</name>
</gene>
<comment type="similarity">
    <text evidence="1">Belongs to the beta type-B retroviral polymerase family. HERV class-II K(HML-2) pol subfamily.</text>
</comment>
<keyword evidence="5" id="KW-1185">Reference proteome</keyword>
<dbReference type="Proteomes" id="UP000054064">
    <property type="component" value="Unassembled WGS sequence"/>
</dbReference>
<feature type="non-terminal residue" evidence="4">
    <location>
        <position position="212"/>
    </location>
</feature>
<reference evidence="4 5" key="1">
    <citation type="submission" date="2014-04" db="EMBL/GenBank/DDBJ databases">
        <title>Genome evolution of avian class.</title>
        <authorList>
            <person name="Zhang G."/>
            <person name="Li C."/>
        </authorList>
    </citation>
    <scope>NUCLEOTIDE SEQUENCE [LARGE SCALE GENOMIC DNA]</scope>
    <source>
        <strain evidence="4">BGI_N320</strain>
    </source>
</reference>
<feature type="non-terminal residue" evidence="4">
    <location>
        <position position="1"/>
    </location>
</feature>
<feature type="domain" description="Reverse transcriptase" evidence="3">
    <location>
        <begin position="1"/>
        <end position="120"/>
    </location>
</feature>
<evidence type="ECO:0000313" key="5">
    <source>
        <dbReference type="Proteomes" id="UP000054064"/>
    </source>
</evidence>
<dbReference type="Gene3D" id="3.10.10.10">
    <property type="entry name" value="HIV Type 1 Reverse Transcriptase, subunit A, domain 1"/>
    <property type="match status" value="1"/>
</dbReference>
<proteinExistence type="inferred from homology"/>
<dbReference type="PANTHER" id="PTHR33064:SF37">
    <property type="entry name" value="RIBONUCLEASE H"/>
    <property type="match status" value="1"/>
</dbReference>
<dbReference type="AlphaFoldDB" id="A0A091H8F5"/>
<dbReference type="Gene3D" id="3.30.70.270">
    <property type="match status" value="2"/>
</dbReference>
<dbReference type="PANTHER" id="PTHR33064">
    <property type="entry name" value="POL PROTEIN"/>
    <property type="match status" value="1"/>
</dbReference>
<sequence length="212" mass="24075">ATLDVKDMFFMIPLREEDEPQFAFTWEGIQYTFNRLPQGYKHSHTIAHNALATLLDTVKVPTGVCIYQYIDDILVGRDDKEQVRLAADAIWKSLTEAGLDVPVSKCQGPGQEVKFLGMWWIAGAIAVPQDTLPAIEEGQAPRDKTELQQLPGTLGFWRKHIPGFPVVARPLYDLLQKNRTWDWTLQHTEALNTLKDELKAYQKLGPLHPQDP</sequence>
<evidence type="ECO:0000259" key="3">
    <source>
        <dbReference type="PROSITE" id="PS50878"/>
    </source>
</evidence>
<dbReference type="GO" id="GO:0004523">
    <property type="term" value="F:RNA-DNA hybrid ribonuclease activity"/>
    <property type="evidence" value="ECO:0007669"/>
    <property type="project" value="UniProtKB-EC"/>
</dbReference>
<evidence type="ECO:0000313" key="4">
    <source>
        <dbReference type="EMBL" id="KFO91729.1"/>
    </source>
</evidence>
<dbReference type="Pfam" id="PF00078">
    <property type="entry name" value="RVT_1"/>
    <property type="match status" value="1"/>
</dbReference>
<protein>
    <recommendedName>
        <fullName evidence="2">ribonuclease H</fullName>
        <ecNumber evidence="2">3.1.26.4</ecNumber>
    </recommendedName>
</protein>
<dbReference type="EC" id="3.1.26.4" evidence="2"/>